<dbReference type="EMBL" id="KL198052">
    <property type="protein sequence ID" value="KDQ12149.1"/>
    <property type="molecule type" value="Genomic_DNA"/>
</dbReference>
<dbReference type="PROSITE" id="PS50405">
    <property type="entry name" value="GST_CTER"/>
    <property type="match status" value="1"/>
</dbReference>
<evidence type="ECO:0000256" key="3">
    <source>
        <dbReference type="ARBA" id="ARBA00047960"/>
    </source>
</evidence>
<evidence type="ECO:0000256" key="2">
    <source>
        <dbReference type="ARBA" id="ARBA00022679"/>
    </source>
</evidence>
<dbReference type="SFLD" id="SFLDG00358">
    <property type="entry name" value="Main_(cytGST)"/>
    <property type="match status" value="1"/>
</dbReference>
<reference evidence="8" key="1">
    <citation type="journal article" date="2014" name="Proc. Natl. Acad. Sci. U.S.A.">
        <title>Extensive sampling of basidiomycete genomes demonstrates inadequacy of the white-rot/brown-rot paradigm for wood decay fungi.</title>
        <authorList>
            <person name="Riley R."/>
            <person name="Salamov A.A."/>
            <person name="Brown D.W."/>
            <person name="Nagy L.G."/>
            <person name="Floudas D."/>
            <person name="Held B.W."/>
            <person name="Levasseur A."/>
            <person name="Lombard V."/>
            <person name="Morin E."/>
            <person name="Otillar R."/>
            <person name="Lindquist E.A."/>
            <person name="Sun H."/>
            <person name="LaButti K.M."/>
            <person name="Schmutz J."/>
            <person name="Jabbour D."/>
            <person name="Luo H."/>
            <person name="Baker S.E."/>
            <person name="Pisabarro A.G."/>
            <person name="Walton J.D."/>
            <person name="Blanchette R.A."/>
            <person name="Henrissat B."/>
            <person name="Martin F."/>
            <person name="Cullen D."/>
            <person name="Hibbett D.S."/>
            <person name="Grigoriev I.V."/>
        </authorList>
    </citation>
    <scope>NUCLEOTIDE SEQUENCE [LARGE SCALE GENOMIC DNA]</scope>
    <source>
        <strain evidence="8">FD-172 SS1</strain>
    </source>
</reference>
<proteinExistence type="inferred from homology"/>
<dbReference type="InterPro" id="IPR004045">
    <property type="entry name" value="Glutathione_S-Trfase_N"/>
</dbReference>
<dbReference type="InterPro" id="IPR040079">
    <property type="entry name" value="Glutathione_S-Trfase"/>
</dbReference>
<dbReference type="InterPro" id="IPR036282">
    <property type="entry name" value="Glutathione-S-Trfase_C_sf"/>
</dbReference>
<name>A0A067M991_BOTB1</name>
<dbReference type="SUPFAM" id="SSF52833">
    <property type="entry name" value="Thioredoxin-like"/>
    <property type="match status" value="1"/>
</dbReference>
<evidence type="ECO:0000256" key="4">
    <source>
        <dbReference type="RuleBase" id="RU003494"/>
    </source>
</evidence>
<dbReference type="GO" id="GO:0004364">
    <property type="term" value="F:glutathione transferase activity"/>
    <property type="evidence" value="ECO:0007669"/>
    <property type="project" value="UniProtKB-EC"/>
</dbReference>
<feature type="domain" description="GST C-terminal" evidence="6">
    <location>
        <begin position="90"/>
        <end position="214"/>
    </location>
</feature>
<protein>
    <recommendedName>
        <fullName evidence="1">glutathione transferase</fullName>
        <ecNumber evidence="1">2.5.1.18</ecNumber>
    </recommendedName>
</protein>
<keyword evidence="8" id="KW-1185">Reference proteome</keyword>
<evidence type="ECO:0000313" key="7">
    <source>
        <dbReference type="EMBL" id="KDQ12149.1"/>
    </source>
</evidence>
<comment type="catalytic activity">
    <reaction evidence="3">
        <text>RX + glutathione = an S-substituted glutathione + a halide anion + H(+)</text>
        <dbReference type="Rhea" id="RHEA:16437"/>
        <dbReference type="ChEBI" id="CHEBI:15378"/>
        <dbReference type="ChEBI" id="CHEBI:16042"/>
        <dbReference type="ChEBI" id="CHEBI:17792"/>
        <dbReference type="ChEBI" id="CHEBI:57925"/>
        <dbReference type="ChEBI" id="CHEBI:90779"/>
        <dbReference type="EC" id="2.5.1.18"/>
    </reaction>
</comment>
<dbReference type="PANTHER" id="PTHR43900">
    <property type="entry name" value="GLUTATHIONE S-TRANSFERASE RHO"/>
    <property type="match status" value="1"/>
</dbReference>
<comment type="similarity">
    <text evidence="4">Belongs to the GST superfamily.</text>
</comment>
<dbReference type="Pfam" id="PF02798">
    <property type="entry name" value="GST_N"/>
    <property type="match status" value="1"/>
</dbReference>
<dbReference type="GO" id="GO:0005737">
    <property type="term" value="C:cytoplasm"/>
    <property type="evidence" value="ECO:0007669"/>
    <property type="project" value="TreeGrafter"/>
</dbReference>
<evidence type="ECO:0000259" key="5">
    <source>
        <dbReference type="PROSITE" id="PS50404"/>
    </source>
</evidence>
<dbReference type="HOGENOM" id="CLU_011226_5_1_1"/>
<dbReference type="Gene3D" id="1.20.1050.10">
    <property type="match status" value="1"/>
</dbReference>
<dbReference type="OrthoDB" id="249703at2759"/>
<dbReference type="GO" id="GO:0043295">
    <property type="term" value="F:glutathione binding"/>
    <property type="evidence" value="ECO:0007669"/>
    <property type="project" value="TreeGrafter"/>
</dbReference>
<dbReference type="GO" id="GO:0006749">
    <property type="term" value="P:glutathione metabolic process"/>
    <property type="evidence" value="ECO:0007669"/>
    <property type="project" value="TreeGrafter"/>
</dbReference>
<accession>A0A067M991</accession>
<dbReference type="Proteomes" id="UP000027195">
    <property type="component" value="Unassembled WGS sequence"/>
</dbReference>
<feature type="domain" description="GST N-terminal" evidence="5">
    <location>
        <begin position="1"/>
        <end position="83"/>
    </location>
</feature>
<dbReference type="InterPro" id="IPR004046">
    <property type="entry name" value="GST_C"/>
</dbReference>
<dbReference type="Gene3D" id="3.40.30.10">
    <property type="entry name" value="Glutaredoxin"/>
    <property type="match status" value="1"/>
</dbReference>
<evidence type="ECO:0000256" key="1">
    <source>
        <dbReference type="ARBA" id="ARBA00012452"/>
    </source>
</evidence>
<organism evidence="7 8">
    <name type="scientific">Botryobasidium botryosum (strain FD-172 SS1)</name>
    <dbReference type="NCBI Taxonomy" id="930990"/>
    <lineage>
        <taxon>Eukaryota</taxon>
        <taxon>Fungi</taxon>
        <taxon>Dikarya</taxon>
        <taxon>Basidiomycota</taxon>
        <taxon>Agaricomycotina</taxon>
        <taxon>Agaricomycetes</taxon>
        <taxon>Cantharellales</taxon>
        <taxon>Botryobasidiaceae</taxon>
        <taxon>Botryobasidium</taxon>
    </lineage>
</organism>
<gene>
    <name evidence="7" type="ORF">BOTBODRAFT_425515</name>
</gene>
<dbReference type="AlphaFoldDB" id="A0A067M991"/>
<dbReference type="InParanoid" id="A0A067M991"/>
<dbReference type="PROSITE" id="PS50404">
    <property type="entry name" value="GST_NTER"/>
    <property type="match status" value="1"/>
</dbReference>
<evidence type="ECO:0000313" key="8">
    <source>
        <dbReference type="Proteomes" id="UP000027195"/>
    </source>
</evidence>
<evidence type="ECO:0000259" key="6">
    <source>
        <dbReference type="PROSITE" id="PS50405"/>
    </source>
</evidence>
<dbReference type="Pfam" id="PF00043">
    <property type="entry name" value="GST_C"/>
    <property type="match status" value="1"/>
</dbReference>
<dbReference type="InterPro" id="IPR036249">
    <property type="entry name" value="Thioredoxin-like_sf"/>
</dbReference>
<dbReference type="PANTHER" id="PTHR43900:SF3">
    <property type="entry name" value="GLUTATHIONE S-TRANSFERASE RHO"/>
    <property type="match status" value="1"/>
</dbReference>
<sequence length="214" mass="23780">MVLEIHGIPASTCTRRVAVVAKELGVPYKLVPVDFSVKEHKSEKYLSEKHPFGRVPVVYDDGHRILESRAIGRYLAAKHPEKDLAPPPSDLEAYARFEEAASLEYSDFDAPASSIVYEKLFKKMFGAGEPDEALVAKYTATLKTKLAGYERVLEGRKFLAGDKLTLADLYHLPYGYALEKVGVDWPALSGGPNVERWWKTITALPSWQAVKDGA</sequence>
<dbReference type="SUPFAM" id="SSF47616">
    <property type="entry name" value="GST C-terminal domain-like"/>
    <property type="match status" value="1"/>
</dbReference>
<dbReference type="STRING" id="930990.A0A067M991"/>
<keyword evidence="2" id="KW-0808">Transferase</keyword>
<dbReference type="InterPro" id="IPR010987">
    <property type="entry name" value="Glutathione-S-Trfase_C-like"/>
</dbReference>
<dbReference type="SFLD" id="SFLDS00019">
    <property type="entry name" value="Glutathione_Transferase_(cytos"/>
    <property type="match status" value="1"/>
</dbReference>
<dbReference type="EC" id="2.5.1.18" evidence="1"/>